<dbReference type="InterPro" id="IPR008042">
    <property type="entry name" value="Retrotrans_Pao"/>
</dbReference>
<protein>
    <submittedName>
        <fullName evidence="2">Ig-like domain-containing protein</fullName>
    </submittedName>
</protein>
<dbReference type="Pfam" id="PF05380">
    <property type="entry name" value="Peptidase_A17"/>
    <property type="match status" value="1"/>
</dbReference>
<sequence>MDTEAYSTIAIRHCTRAIQSSLYRQRTPRTQNCRGTIREIYRVKVTILFYRDEPARLLLNSATVNKNIAEWDQAASTERKVLEMQWKDIGDTITLRCTEKQANKASKRTVLSQINGYCYDPLDLLSPLMVAAKILLQDLYKQKCGLDDVLSERNQNI</sequence>
<dbReference type="OrthoDB" id="5920525at2759"/>
<dbReference type="WBParaSite" id="HCON_00180060-00001">
    <property type="protein sequence ID" value="HCON_00180060-00001"/>
    <property type="gene ID" value="HCON_00180060"/>
</dbReference>
<keyword evidence="1" id="KW-1185">Reference proteome</keyword>
<organism evidence="1 2">
    <name type="scientific">Haemonchus contortus</name>
    <name type="common">Barber pole worm</name>
    <dbReference type="NCBI Taxonomy" id="6289"/>
    <lineage>
        <taxon>Eukaryota</taxon>
        <taxon>Metazoa</taxon>
        <taxon>Ecdysozoa</taxon>
        <taxon>Nematoda</taxon>
        <taxon>Chromadorea</taxon>
        <taxon>Rhabditida</taxon>
        <taxon>Rhabditina</taxon>
        <taxon>Rhabditomorpha</taxon>
        <taxon>Strongyloidea</taxon>
        <taxon>Trichostrongylidae</taxon>
        <taxon>Haemonchus</taxon>
    </lineage>
</organism>
<accession>A0A7I4Z423</accession>
<proteinExistence type="predicted"/>
<dbReference type="PANTHER" id="PTHR47331">
    <property type="entry name" value="PHD-TYPE DOMAIN-CONTAINING PROTEIN"/>
    <property type="match status" value="1"/>
</dbReference>
<evidence type="ECO:0000313" key="1">
    <source>
        <dbReference type="Proteomes" id="UP000025227"/>
    </source>
</evidence>
<dbReference type="Proteomes" id="UP000025227">
    <property type="component" value="Unplaced"/>
</dbReference>
<evidence type="ECO:0000313" key="2">
    <source>
        <dbReference type="WBParaSite" id="HCON_00180060-00001"/>
    </source>
</evidence>
<name>A0A7I4Z423_HAECO</name>
<reference evidence="2" key="1">
    <citation type="submission" date="2020-12" db="UniProtKB">
        <authorList>
            <consortium name="WormBaseParasite"/>
        </authorList>
    </citation>
    <scope>IDENTIFICATION</scope>
    <source>
        <strain evidence="2">MHco3</strain>
    </source>
</reference>
<dbReference type="AlphaFoldDB" id="A0A7I4Z423"/>